<name>A0A7W9B3A4_9SPHN</name>
<reference evidence="4 5" key="1">
    <citation type="submission" date="2020-08" db="EMBL/GenBank/DDBJ databases">
        <title>Genomic Encyclopedia of Type Strains, Phase IV (KMG-IV): sequencing the most valuable type-strain genomes for metagenomic binning, comparative biology and taxonomic classification.</title>
        <authorList>
            <person name="Goeker M."/>
        </authorList>
    </citation>
    <scope>NUCLEOTIDE SEQUENCE [LARGE SCALE GENOMIC DNA]</scope>
    <source>
        <strain evidence="4 5">DSM 27163</strain>
    </source>
</reference>
<dbReference type="Pfam" id="PF23845">
    <property type="entry name" value="TIM-barrel_NCTSP"/>
    <property type="match status" value="1"/>
</dbReference>
<accession>A0A7W9B3A4</accession>
<dbReference type="InterPro" id="IPR057102">
    <property type="entry name" value="NCTSP_N"/>
</dbReference>
<dbReference type="InterPro" id="IPR011740">
    <property type="entry name" value="DUF2460"/>
</dbReference>
<feature type="domain" description="Non-contractile tail sheath TIM barrel" evidence="3">
    <location>
        <begin position="211"/>
        <end position="555"/>
    </location>
</feature>
<dbReference type="Pfam" id="PF09343">
    <property type="entry name" value="DUF2460"/>
    <property type="match status" value="1"/>
</dbReference>
<comment type="caution">
    <text evidence="4">The sequence shown here is derived from an EMBL/GenBank/DDBJ whole genome shotgun (WGS) entry which is preliminary data.</text>
</comment>
<gene>
    <name evidence="4" type="ORF">FHR21_000755</name>
</gene>
<proteinExistence type="predicted"/>
<dbReference type="EMBL" id="JACIJH010000001">
    <property type="protein sequence ID" value="MBB5705430.1"/>
    <property type="molecule type" value="Genomic_DNA"/>
</dbReference>
<evidence type="ECO:0000259" key="3">
    <source>
        <dbReference type="Pfam" id="PF23845"/>
    </source>
</evidence>
<feature type="domain" description="DUF2460" evidence="1">
    <location>
        <begin position="573"/>
        <end position="773"/>
    </location>
</feature>
<sequence length="776" mass="82671">MGWALVAAEPHHRKGWVKRFDPRFWTVDFARPMMASVVATAPDALRVEAVFHNRQDLAGLIWEAEDRWDHPLLAYETGRDFRHTQLRFRWRSDGVKPLDALHGPTLTIEGRDAGGAPRAWYVRLWNYAVGAAEDAVVTLDFDALDGGFLLPGEADPVWAGDIDRMFVSLVAPDYDLSEGVLAAPAEGWAEMRDIACTGSGSVLAIGDAVLPEHGLGIANGYDDCYHLTPARVVRQVVGLGYRGDVVHYVGMSHFMRLTAAGGGFAVNAAGGVLNAPAAAWHAALAGECKAAGLGLIWSLSYELFDAYCPADWKQRDAAGAPALTGWVPPSTLLSPANAAAMAWLQAAARAFVGIAVAAELAVRFQVGEPWWWVAEDARICAYDDATTTALGAASVAIADVRGPLDAGQRAMLDALGGLLAASTAALVAAARDAAGEAGLVSYLLVFLPSVLDPAAPELRRANVPLGWAAPAFDVLQLEDYDWVTGGRGAETAGARAAMIARLGYPPGDQHYFAGFVLKGEDRALWAPIAEAAAAARRAGVARTFVWALPQVARDGLTAFDGEDEEADVQAYDAVDFPLAIGREALVVTEFSTQIVSSPSGHEQRASEWAEARMRYDAGPGLRSEADVRALTDFFRARRGAARAFRFRDPFDQSSAVDGGAPGPTDQRLGFGDGSRRQFALVKLYGAGEAVQERRIRLPVAGSVRVAVDGVETAAFSLTDAGELLLDAAPAVGAEVRAGFQFDVPVRFAEDRLEASRATFLAGELASVPLVEVRAPW</sequence>
<dbReference type="AlphaFoldDB" id="A0A7W9B3A4"/>
<evidence type="ECO:0000259" key="1">
    <source>
        <dbReference type="Pfam" id="PF09343"/>
    </source>
</evidence>
<dbReference type="NCBIfam" id="TIGR02217">
    <property type="entry name" value="chp_TIGR02217"/>
    <property type="match status" value="1"/>
</dbReference>
<protein>
    <submittedName>
        <fullName evidence="4">Uncharacterized protein (TIGR02217 family)</fullName>
    </submittedName>
</protein>
<evidence type="ECO:0000313" key="4">
    <source>
        <dbReference type="EMBL" id="MBB5705430.1"/>
    </source>
</evidence>
<feature type="domain" description="Non-contractile tail sheath N-terminal" evidence="2">
    <location>
        <begin position="17"/>
        <end position="206"/>
    </location>
</feature>
<organism evidence="4 5">
    <name type="scientific">Sphingopyxis panaciterrulae</name>
    <dbReference type="NCBI Taxonomy" id="462372"/>
    <lineage>
        <taxon>Bacteria</taxon>
        <taxon>Pseudomonadati</taxon>
        <taxon>Pseudomonadota</taxon>
        <taxon>Alphaproteobacteria</taxon>
        <taxon>Sphingomonadales</taxon>
        <taxon>Sphingomonadaceae</taxon>
        <taxon>Sphingopyxis</taxon>
    </lineage>
</organism>
<dbReference type="Pfam" id="PF23844">
    <property type="entry name" value="NCTSP_N"/>
    <property type="match status" value="1"/>
</dbReference>
<dbReference type="Proteomes" id="UP000537161">
    <property type="component" value="Unassembled WGS sequence"/>
</dbReference>
<dbReference type="InterPro" id="IPR057122">
    <property type="entry name" value="TIM-barrel_NCTSP"/>
</dbReference>
<evidence type="ECO:0000259" key="2">
    <source>
        <dbReference type="Pfam" id="PF23844"/>
    </source>
</evidence>
<evidence type="ECO:0000313" key="5">
    <source>
        <dbReference type="Proteomes" id="UP000537161"/>
    </source>
</evidence>
<keyword evidence="5" id="KW-1185">Reference proteome</keyword>
<dbReference type="RefSeq" id="WP_184095394.1">
    <property type="nucleotide sequence ID" value="NZ_JACIJH010000001.1"/>
</dbReference>